<feature type="compositionally biased region" description="Basic and acidic residues" evidence="1">
    <location>
        <begin position="180"/>
        <end position="197"/>
    </location>
</feature>
<keyword evidence="3" id="KW-1185">Reference proteome</keyword>
<name>A0A6H5H6Q0_9HEMI</name>
<dbReference type="Proteomes" id="UP000479000">
    <property type="component" value="Unassembled WGS sequence"/>
</dbReference>
<feature type="non-terminal residue" evidence="2">
    <location>
        <position position="299"/>
    </location>
</feature>
<gene>
    <name evidence="2" type="ORF">NTEN_LOCUS16115</name>
</gene>
<sequence>MVLPVPVLWSFSSSPMVLPVPVLCHDRKLRVYRQELYALTTPHHHLHFFLGSLTVGLDLRIDIDFQRHIVFILPNRPPGSDSEYLKFNVFSEAPIRFSIIGRLQYFLLVRGHPSTSIGMRQNEHRMKDFRHYSSTYFHRTDGILTCGVTRAADTKSKANPPHNTTQRHNTEPFKNCCSLNRHEKSDGRESERAKRDGLGLPGSVPPGSVPAARRVSMAGESALDQCSNGIVFSCVELSFKALAWGRPERTADYDYNADDADDDDADDVDSEPRHILSTGQKFEVNLGATVKLPCKIDKP</sequence>
<reference evidence="2 3" key="1">
    <citation type="submission" date="2020-02" db="EMBL/GenBank/DDBJ databases">
        <authorList>
            <person name="Ferguson B K."/>
        </authorList>
    </citation>
    <scope>NUCLEOTIDE SEQUENCE [LARGE SCALE GENOMIC DNA]</scope>
</reference>
<proteinExistence type="predicted"/>
<dbReference type="EMBL" id="CADCXU010023734">
    <property type="protein sequence ID" value="CAB0011122.1"/>
    <property type="molecule type" value="Genomic_DNA"/>
</dbReference>
<accession>A0A6H5H6Q0</accession>
<evidence type="ECO:0000313" key="2">
    <source>
        <dbReference type="EMBL" id="CAB0011122.1"/>
    </source>
</evidence>
<evidence type="ECO:0000313" key="3">
    <source>
        <dbReference type="Proteomes" id="UP000479000"/>
    </source>
</evidence>
<dbReference type="AlphaFoldDB" id="A0A6H5H6Q0"/>
<protein>
    <submittedName>
        <fullName evidence="2">Uncharacterized protein</fullName>
    </submittedName>
</protein>
<feature type="region of interest" description="Disordered" evidence="1">
    <location>
        <begin position="153"/>
        <end position="209"/>
    </location>
</feature>
<organism evidence="2 3">
    <name type="scientific">Nesidiocoris tenuis</name>
    <dbReference type="NCBI Taxonomy" id="355587"/>
    <lineage>
        <taxon>Eukaryota</taxon>
        <taxon>Metazoa</taxon>
        <taxon>Ecdysozoa</taxon>
        <taxon>Arthropoda</taxon>
        <taxon>Hexapoda</taxon>
        <taxon>Insecta</taxon>
        <taxon>Pterygota</taxon>
        <taxon>Neoptera</taxon>
        <taxon>Paraneoptera</taxon>
        <taxon>Hemiptera</taxon>
        <taxon>Heteroptera</taxon>
        <taxon>Panheteroptera</taxon>
        <taxon>Cimicomorpha</taxon>
        <taxon>Miridae</taxon>
        <taxon>Dicyphina</taxon>
        <taxon>Nesidiocoris</taxon>
    </lineage>
</organism>
<evidence type="ECO:0000256" key="1">
    <source>
        <dbReference type="SAM" id="MobiDB-lite"/>
    </source>
</evidence>